<feature type="chain" id="PRO_5026126148" description="Expansin-like EG45 domain-containing protein" evidence="4">
    <location>
        <begin position="19"/>
        <end position="522"/>
    </location>
</feature>
<evidence type="ECO:0000256" key="1">
    <source>
        <dbReference type="ARBA" id="ARBA00022729"/>
    </source>
</evidence>
<evidence type="ECO:0000256" key="2">
    <source>
        <dbReference type="SAM" id="MobiDB-lite"/>
    </source>
</evidence>
<organism evidence="5 6">
    <name type="scientific">Aphanomyces euteiches</name>
    <dbReference type="NCBI Taxonomy" id="100861"/>
    <lineage>
        <taxon>Eukaryota</taxon>
        <taxon>Sar</taxon>
        <taxon>Stramenopiles</taxon>
        <taxon>Oomycota</taxon>
        <taxon>Saprolegniomycetes</taxon>
        <taxon>Saprolegniales</taxon>
        <taxon>Verrucalvaceae</taxon>
        <taxon>Aphanomyces</taxon>
    </lineage>
</organism>
<dbReference type="PANTHER" id="PTHR31836:SF21">
    <property type="entry name" value="EXPANSIN-LIKE PROTEIN 7"/>
    <property type="match status" value="1"/>
</dbReference>
<dbReference type="EMBL" id="VJMJ01000266">
    <property type="protein sequence ID" value="KAF0724619.1"/>
    <property type="molecule type" value="Genomic_DNA"/>
</dbReference>
<feature type="region of interest" description="Disordered" evidence="2">
    <location>
        <begin position="421"/>
        <end position="441"/>
    </location>
</feature>
<feature type="region of interest" description="Disordered" evidence="2">
    <location>
        <begin position="494"/>
        <end position="522"/>
    </location>
</feature>
<feature type="compositionally biased region" description="Basic and acidic residues" evidence="2">
    <location>
        <begin position="292"/>
        <end position="307"/>
    </location>
</feature>
<accession>A0A6G0WBI8</accession>
<feature type="compositionally biased region" description="Polar residues" evidence="2">
    <location>
        <begin position="497"/>
        <end position="509"/>
    </location>
</feature>
<dbReference type="InterPro" id="IPR036908">
    <property type="entry name" value="RlpA-like_sf"/>
</dbReference>
<dbReference type="Proteomes" id="UP000481153">
    <property type="component" value="Unassembled WGS sequence"/>
</dbReference>
<comment type="caution">
    <text evidence="5">The sequence shown here is derived from an EMBL/GenBank/DDBJ whole genome shotgun (WGS) entry which is preliminary data.</text>
</comment>
<evidence type="ECO:0008006" key="7">
    <source>
        <dbReference type="Google" id="ProtNLM"/>
    </source>
</evidence>
<feature type="signal peptide" evidence="4">
    <location>
        <begin position="1"/>
        <end position="18"/>
    </location>
</feature>
<proteinExistence type="predicted"/>
<feature type="transmembrane region" description="Helical" evidence="3">
    <location>
        <begin position="256"/>
        <end position="278"/>
    </location>
</feature>
<dbReference type="PANTHER" id="PTHR31836">
    <property type="match status" value="1"/>
</dbReference>
<keyword evidence="3" id="KW-1133">Transmembrane helix</keyword>
<dbReference type="InterPro" id="IPR051477">
    <property type="entry name" value="Expansin_CellWall"/>
</dbReference>
<name>A0A6G0WBI8_9STRA</name>
<dbReference type="Gene3D" id="2.40.40.10">
    <property type="entry name" value="RlpA-like domain"/>
    <property type="match status" value="1"/>
</dbReference>
<feature type="compositionally biased region" description="Polar residues" evidence="2">
    <location>
        <begin position="209"/>
        <end position="229"/>
    </location>
</feature>
<feature type="region of interest" description="Disordered" evidence="2">
    <location>
        <begin position="209"/>
        <end position="252"/>
    </location>
</feature>
<sequence>MMRLVGFAALVALVAVEGADISGKIKLNYARPGDGTCQLQNLDGDKSTKYVTVPGKKFATCGRCVQITCADSACTAGSSVVAYVVGTLEGGQASDPLLLSLEAAKALTSSQINTPISITWKFLTCPSNFVTGNIKACMMDGASANYIPLQFYNSYRPIESAVFGTTPANQSANGFFYSSGKISDSSTYYSNIAVQLTAGGTTVQGSLSFQDPSTNTKTNCADTGVQFSKPSDDEGSQVDPISPGGGGSSGGSKSSVLLPAVLGGVGGLVLIGLLIFCIRRRRANKDFDEDEFERRSIQTRSSKDRSGYKPASQPQIIAANYNEPPAVLGGNTPTLADHSNSTPSTTYSRIDSDVPTPPPPPPPPLVIPERQPAANPKVVVKSLQTIQQNQDRGQSYSEMFSETNRGMYSRGSSILMNTRDDRKSFDIDEERDVDSPSRSTEHDVQLDMLLQSGALSLHNDPFSSDAVTSPESFVRATSMLRSNSLKTNAPIVAAPRTSVSRDSQSNLLQYQHKKRELSQHQF</sequence>
<evidence type="ECO:0000313" key="6">
    <source>
        <dbReference type="Proteomes" id="UP000481153"/>
    </source>
</evidence>
<keyword evidence="3" id="KW-0472">Membrane</keyword>
<evidence type="ECO:0000256" key="3">
    <source>
        <dbReference type="SAM" id="Phobius"/>
    </source>
</evidence>
<reference evidence="5 6" key="1">
    <citation type="submission" date="2019-07" db="EMBL/GenBank/DDBJ databases">
        <title>Genomics analysis of Aphanomyces spp. identifies a new class of oomycete effector associated with host adaptation.</title>
        <authorList>
            <person name="Gaulin E."/>
        </authorList>
    </citation>
    <scope>NUCLEOTIDE SEQUENCE [LARGE SCALE GENOMIC DNA]</scope>
    <source>
        <strain evidence="5 6">ATCC 201684</strain>
    </source>
</reference>
<keyword evidence="1 4" id="KW-0732">Signal</keyword>
<gene>
    <name evidence="5" type="ORF">Ae201684_016685</name>
</gene>
<evidence type="ECO:0000313" key="5">
    <source>
        <dbReference type="EMBL" id="KAF0724619.1"/>
    </source>
</evidence>
<dbReference type="AlphaFoldDB" id="A0A6G0WBI8"/>
<dbReference type="CDD" id="cd22271">
    <property type="entry name" value="DPBB_EXP_N-like"/>
    <property type="match status" value="1"/>
</dbReference>
<feature type="compositionally biased region" description="Polar residues" evidence="2">
    <location>
        <begin position="331"/>
        <end position="349"/>
    </location>
</feature>
<protein>
    <recommendedName>
        <fullName evidence="7">Expansin-like EG45 domain-containing protein</fullName>
    </recommendedName>
</protein>
<feature type="compositionally biased region" description="Pro residues" evidence="2">
    <location>
        <begin position="355"/>
        <end position="366"/>
    </location>
</feature>
<dbReference type="VEuPathDB" id="FungiDB:AeMF1_010514"/>
<evidence type="ECO:0000256" key="4">
    <source>
        <dbReference type="SAM" id="SignalP"/>
    </source>
</evidence>
<feature type="region of interest" description="Disordered" evidence="2">
    <location>
        <begin position="288"/>
        <end position="366"/>
    </location>
</feature>
<dbReference type="SUPFAM" id="SSF50685">
    <property type="entry name" value="Barwin-like endoglucanases"/>
    <property type="match status" value="1"/>
</dbReference>
<keyword evidence="3" id="KW-0812">Transmembrane</keyword>
<keyword evidence="6" id="KW-1185">Reference proteome</keyword>